<dbReference type="EMBL" id="JARJBC010000007">
    <property type="protein sequence ID" value="MDF3290278.1"/>
    <property type="molecule type" value="Genomic_DNA"/>
</dbReference>
<reference evidence="1 2" key="1">
    <citation type="submission" date="2023-03" db="EMBL/GenBank/DDBJ databases">
        <title>Draft genome sequence of Streptomyces sp. RB6PN23 isolated from peat swamp forest in Thailand.</title>
        <authorList>
            <person name="Klaysubun C."/>
            <person name="Duangmal K."/>
        </authorList>
    </citation>
    <scope>NUCLEOTIDE SEQUENCE [LARGE SCALE GENOMIC DNA]</scope>
    <source>
        <strain evidence="1 2">RB6PN23</strain>
    </source>
</reference>
<protein>
    <submittedName>
        <fullName evidence="1">Acyl carrier protein</fullName>
    </submittedName>
</protein>
<evidence type="ECO:0000313" key="2">
    <source>
        <dbReference type="Proteomes" id="UP001216579"/>
    </source>
</evidence>
<comment type="caution">
    <text evidence="1">The sequence shown here is derived from an EMBL/GenBank/DDBJ whole genome shotgun (WGS) entry which is preliminary data.</text>
</comment>
<gene>
    <name evidence="1" type="ORF">P3G67_13685</name>
</gene>
<dbReference type="SUPFAM" id="SSF47336">
    <property type="entry name" value="ACP-like"/>
    <property type="match status" value="1"/>
</dbReference>
<proteinExistence type="predicted"/>
<keyword evidence="2" id="KW-1185">Reference proteome</keyword>
<dbReference type="Gene3D" id="1.10.1200.10">
    <property type="entry name" value="ACP-like"/>
    <property type="match status" value="1"/>
</dbReference>
<organism evidence="1 2">
    <name type="scientific">Streptomyces silvisoli</name>
    <dbReference type="NCBI Taxonomy" id="3034235"/>
    <lineage>
        <taxon>Bacteria</taxon>
        <taxon>Bacillati</taxon>
        <taxon>Actinomycetota</taxon>
        <taxon>Actinomycetes</taxon>
        <taxon>Kitasatosporales</taxon>
        <taxon>Streptomycetaceae</taxon>
        <taxon>Streptomyces</taxon>
    </lineage>
</organism>
<dbReference type="InterPro" id="IPR036736">
    <property type="entry name" value="ACP-like_sf"/>
</dbReference>
<accession>A0ABT5ZKC1</accession>
<name>A0ABT5ZKC1_9ACTN</name>
<evidence type="ECO:0000313" key="1">
    <source>
        <dbReference type="EMBL" id="MDF3290278.1"/>
    </source>
</evidence>
<dbReference type="Proteomes" id="UP001216579">
    <property type="component" value="Unassembled WGS sequence"/>
</dbReference>
<sequence length="84" mass="9378">METRLRSVFVSALGLSDQDDVHDLRQRQGEWDSLGHMALVAALETEFVVELDTDQVIEMDTFEAALNILQKLGISNLDESKTDG</sequence>
<dbReference type="RefSeq" id="WP_276093715.1">
    <property type="nucleotide sequence ID" value="NZ_JARJBC010000007.1"/>
</dbReference>